<evidence type="ECO:0000313" key="2">
    <source>
        <dbReference type="Proteomes" id="UP000663505"/>
    </source>
</evidence>
<gene>
    <name evidence="1" type="ORF">JZ786_01640</name>
</gene>
<keyword evidence="2" id="KW-1185">Reference proteome</keyword>
<dbReference type="RefSeq" id="WP_206657120.1">
    <property type="nucleotide sequence ID" value="NZ_CP071182.1"/>
</dbReference>
<proteinExistence type="predicted"/>
<accession>A0A9X7Z6W5</accession>
<dbReference type="InterPro" id="IPR032585">
    <property type="entry name" value="DUF4912"/>
</dbReference>
<dbReference type="AlphaFoldDB" id="A0A9X7Z6W5"/>
<dbReference type="KEGG" id="afx:JZ786_01640"/>
<dbReference type="EMBL" id="CP071182">
    <property type="protein sequence ID" value="QSO47777.1"/>
    <property type="molecule type" value="Genomic_DNA"/>
</dbReference>
<dbReference type="Proteomes" id="UP000663505">
    <property type="component" value="Chromosome"/>
</dbReference>
<protein>
    <submittedName>
        <fullName evidence="1">DUF4912 domain-containing protein</fullName>
    </submittedName>
</protein>
<evidence type="ECO:0000313" key="1">
    <source>
        <dbReference type="EMBL" id="QSO47777.1"/>
    </source>
</evidence>
<dbReference type="Pfam" id="PF16258">
    <property type="entry name" value="DUF4912"/>
    <property type="match status" value="1"/>
</dbReference>
<organism evidence="1 2">
    <name type="scientific">Alicyclobacillus mengziensis</name>
    <dbReference type="NCBI Taxonomy" id="2931921"/>
    <lineage>
        <taxon>Bacteria</taxon>
        <taxon>Bacillati</taxon>
        <taxon>Bacillota</taxon>
        <taxon>Bacilli</taxon>
        <taxon>Bacillales</taxon>
        <taxon>Alicyclobacillaceae</taxon>
        <taxon>Alicyclobacillus</taxon>
    </lineage>
</organism>
<reference evidence="1 2" key="1">
    <citation type="submission" date="2021-02" db="EMBL/GenBank/DDBJ databases">
        <title>Alicyclobacillus curvatus sp. nov. and Alicyclobacillus mengziensis sp. nov., two acidophilic bacteria isolated from acid mine drainage.</title>
        <authorList>
            <person name="Huang Y."/>
        </authorList>
    </citation>
    <scope>NUCLEOTIDE SEQUENCE [LARGE SCALE GENOMIC DNA]</scope>
    <source>
        <strain evidence="1 2">S30H14</strain>
    </source>
</reference>
<name>A0A9X7Z6W5_9BACL</name>
<sequence>MSVHAHQPSKRPRDLYDEHWHRRVSPSTMMGMPVNPFKLFVYWSVDDERRALVAYHFMTSWYDLPLYLCLYDVTDCWFDGYNAPLLQKNSVHADADNWYFQGLTPGRNYIAHLATTTLKDMFTILRSNVISLPPSKSPTTRQIVRFVQPFQERGTNLKDLQPPSTFCCEAEFDGYHVIEPKVVQSE</sequence>